<sequence length="62" mass="7067">MTFSKPLIDGFGKCNFRVTTSQNNVESVKDGHCAELIKDRRTLPPLKDCQFVRMSAYLRSDT</sequence>
<name>A0A0B2VKV9_TOXCA</name>
<evidence type="ECO:0000313" key="1">
    <source>
        <dbReference type="EMBL" id="KHN82082.1"/>
    </source>
</evidence>
<dbReference type="EMBL" id="JPKZ01001412">
    <property type="protein sequence ID" value="KHN82082.1"/>
    <property type="molecule type" value="Genomic_DNA"/>
</dbReference>
<accession>A0A0B2VKV9</accession>
<reference evidence="1 2" key="1">
    <citation type="submission" date="2014-11" db="EMBL/GenBank/DDBJ databases">
        <title>Genetic blueprint of the zoonotic pathogen Toxocara canis.</title>
        <authorList>
            <person name="Zhu X.-Q."/>
            <person name="Korhonen P.K."/>
            <person name="Cai H."/>
            <person name="Young N.D."/>
            <person name="Nejsum P."/>
            <person name="von Samson-Himmelstjerna G."/>
            <person name="Boag P.R."/>
            <person name="Tan P."/>
            <person name="Li Q."/>
            <person name="Min J."/>
            <person name="Yang Y."/>
            <person name="Wang X."/>
            <person name="Fang X."/>
            <person name="Hall R.S."/>
            <person name="Hofmann A."/>
            <person name="Sternberg P.W."/>
            <person name="Jex A.R."/>
            <person name="Gasser R.B."/>
        </authorList>
    </citation>
    <scope>NUCLEOTIDE SEQUENCE [LARGE SCALE GENOMIC DNA]</scope>
    <source>
        <strain evidence="1">PN_DK_2014</strain>
    </source>
</reference>
<keyword evidence="2" id="KW-1185">Reference proteome</keyword>
<gene>
    <name evidence="1" type="ORF">Tcan_14852</name>
</gene>
<dbReference type="Proteomes" id="UP000031036">
    <property type="component" value="Unassembled WGS sequence"/>
</dbReference>
<organism evidence="1 2">
    <name type="scientific">Toxocara canis</name>
    <name type="common">Canine roundworm</name>
    <dbReference type="NCBI Taxonomy" id="6265"/>
    <lineage>
        <taxon>Eukaryota</taxon>
        <taxon>Metazoa</taxon>
        <taxon>Ecdysozoa</taxon>
        <taxon>Nematoda</taxon>
        <taxon>Chromadorea</taxon>
        <taxon>Rhabditida</taxon>
        <taxon>Spirurina</taxon>
        <taxon>Ascaridomorpha</taxon>
        <taxon>Ascaridoidea</taxon>
        <taxon>Toxocaridae</taxon>
        <taxon>Toxocara</taxon>
    </lineage>
</organism>
<comment type="caution">
    <text evidence="1">The sequence shown here is derived from an EMBL/GenBank/DDBJ whole genome shotgun (WGS) entry which is preliminary data.</text>
</comment>
<dbReference type="AlphaFoldDB" id="A0A0B2VKV9"/>
<proteinExistence type="predicted"/>
<protein>
    <submittedName>
        <fullName evidence="1">Uncharacterized protein</fullName>
    </submittedName>
</protein>
<evidence type="ECO:0000313" key="2">
    <source>
        <dbReference type="Proteomes" id="UP000031036"/>
    </source>
</evidence>